<protein>
    <submittedName>
        <fullName evidence="2">Uncharacterized protein</fullName>
    </submittedName>
</protein>
<evidence type="ECO:0000256" key="1">
    <source>
        <dbReference type="SAM" id="Phobius"/>
    </source>
</evidence>
<dbReference type="AlphaFoldDB" id="A0A1I1AM18"/>
<keyword evidence="1" id="KW-0472">Membrane</keyword>
<keyword evidence="1" id="KW-1133">Transmembrane helix</keyword>
<accession>A0A1I1AM18</accession>
<organism evidence="2 3">
    <name type="scientific">Clostridium frigidicarnis</name>
    <dbReference type="NCBI Taxonomy" id="84698"/>
    <lineage>
        <taxon>Bacteria</taxon>
        <taxon>Bacillati</taxon>
        <taxon>Bacillota</taxon>
        <taxon>Clostridia</taxon>
        <taxon>Eubacteriales</taxon>
        <taxon>Clostridiaceae</taxon>
        <taxon>Clostridium</taxon>
    </lineage>
</organism>
<feature type="transmembrane region" description="Helical" evidence="1">
    <location>
        <begin position="59"/>
        <end position="80"/>
    </location>
</feature>
<feature type="transmembrane region" description="Helical" evidence="1">
    <location>
        <begin position="6"/>
        <end position="23"/>
    </location>
</feature>
<evidence type="ECO:0000313" key="2">
    <source>
        <dbReference type="EMBL" id="SFB37528.1"/>
    </source>
</evidence>
<sequence length="91" mass="10608">MIDYGKLLIFILLSIHFIIKFVKSKKLSDLTKGLLAILCLTSARFMFDPYRSEFLNNRLYVILNIIVCLCIVLTLACQYYNARKSKKLNQL</sequence>
<proteinExistence type="predicted"/>
<dbReference type="EMBL" id="FOKI01000037">
    <property type="protein sequence ID" value="SFB37528.1"/>
    <property type="molecule type" value="Genomic_DNA"/>
</dbReference>
<keyword evidence="3" id="KW-1185">Reference proteome</keyword>
<reference evidence="2 3" key="1">
    <citation type="submission" date="2016-10" db="EMBL/GenBank/DDBJ databases">
        <authorList>
            <person name="de Groot N.N."/>
        </authorList>
    </citation>
    <scope>NUCLEOTIDE SEQUENCE [LARGE SCALE GENOMIC DNA]</scope>
    <source>
        <strain evidence="2 3">DSM 12271</strain>
    </source>
</reference>
<gene>
    <name evidence="2" type="ORF">SAMN04488528_103727</name>
</gene>
<dbReference type="Proteomes" id="UP000198619">
    <property type="component" value="Unassembled WGS sequence"/>
</dbReference>
<evidence type="ECO:0000313" key="3">
    <source>
        <dbReference type="Proteomes" id="UP000198619"/>
    </source>
</evidence>
<name>A0A1I1AM18_9CLOT</name>
<keyword evidence="1" id="KW-0812">Transmembrane</keyword>
<dbReference type="RefSeq" id="WP_090042734.1">
    <property type="nucleotide sequence ID" value="NZ_FOKI01000037.1"/>
</dbReference>